<dbReference type="GO" id="GO:0003924">
    <property type="term" value="F:GTPase activity"/>
    <property type="evidence" value="ECO:0007669"/>
    <property type="project" value="InterPro"/>
</dbReference>
<keyword evidence="3" id="KW-0479">Metal-binding</keyword>
<dbReference type="Pfam" id="PF00071">
    <property type="entry name" value="Ras"/>
    <property type="match status" value="1"/>
</dbReference>
<dbReference type="Pfam" id="PF01412">
    <property type="entry name" value="ArfGap"/>
    <property type="match status" value="1"/>
</dbReference>
<feature type="region of interest" description="Disordered" evidence="9">
    <location>
        <begin position="491"/>
        <end position="541"/>
    </location>
</feature>
<dbReference type="GO" id="GO:0005096">
    <property type="term" value="F:GTPase activator activity"/>
    <property type="evidence" value="ECO:0007669"/>
    <property type="project" value="UniProtKB-KW"/>
</dbReference>
<dbReference type="Gene3D" id="1.10.220.150">
    <property type="entry name" value="Arf GTPase activating protein"/>
    <property type="match status" value="1"/>
</dbReference>
<dbReference type="InterPro" id="IPR027417">
    <property type="entry name" value="P-loop_NTPase"/>
</dbReference>
<evidence type="ECO:0000256" key="4">
    <source>
        <dbReference type="ARBA" id="ARBA00022771"/>
    </source>
</evidence>
<dbReference type="SUPFAM" id="SSF50729">
    <property type="entry name" value="PH domain-like"/>
    <property type="match status" value="1"/>
</dbReference>
<evidence type="ECO:0000256" key="5">
    <source>
        <dbReference type="ARBA" id="ARBA00022833"/>
    </source>
</evidence>
<feature type="compositionally biased region" description="Polar residues" evidence="9">
    <location>
        <begin position="378"/>
        <end position="394"/>
    </location>
</feature>
<dbReference type="InterPro" id="IPR001806">
    <property type="entry name" value="Small_GTPase"/>
</dbReference>
<dbReference type="SMART" id="SM00233">
    <property type="entry name" value="PH"/>
    <property type="match status" value="1"/>
</dbReference>
<keyword evidence="12" id="KW-1185">Reference proteome</keyword>
<accession>A0A914Z2P1</accession>
<keyword evidence="2" id="KW-0343">GTPase activation</keyword>
<dbReference type="Proteomes" id="UP000887577">
    <property type="component" value="Unplaced"/>
</dbReference>
<dbReference type="FunFam" id="1.10.220.150:FF:000009">
    <property type="entry name" value="stromal membrane-associated protein 1 isoform X1"/>
    <property type="match status" value="1"/>
</dbReference>
<proteinExistence type="inferred from homology"/>
<feature type="repeat" description="ANK" evidence="7">
    <location>
        <begin position="817"/>
        <end position="849"/>
    </location>
</feature>
<dbReference type="Gene3D" id="2.30.29.30">
    <property type="entry name" value="Pleckstrin-homology domain (PH domain)/Phosphotyrosine-binding domain (PTB)"/>
    <property type="match status" value="2"/>
</dbReference>
<evidence type="ECO:0000313" key="13">
    <source>
        <dbReference type="WBParaSite" id="PSU_v2.g6338.t1"/>
    </source>
</evidence>
<dbReference type="SMART" id="SM00248">
    <property type="entry name" value="ANK"/>
    <property type="match status" value="2"/>
</dbReference>
<evidence type="ECO:0000313" key="12">
    <source>
        <dbReference type="Proteomes" id="UP000887577"/>
    </source>
</evidence>
<evidence type="ECO:0000256" key="2">
    <source>
        <dbReference type="ARBA" id="ARBA00022468"/>
    </source>
</evidence>
<evidence type="ECO:0000256" key="1">
    <source>
        <dbReference type="ARBA" id="ARBA00005430"/>
    </source>
</evidence>
<dbReference type="SUPFAM" id="SSF52540">
    <property type="entry name" value="P-loop containing nucleoside triphosphate hydrolases"/>
    <property type="match status" value="1"/>
</dbReference>
<evidence type="ECO:0000256" key="9">
    <source>
        <dbReference type="SAM" id="MobiDB-lite"/>
    </source>
</evidence>
<dbReference type="SUPFAM" id="SSF57863">
    <property type="entry name" value="ArfGap/RecO-like zinc finger"/>
    <property type="match status" value="1"/>
</dbReference>
<dbReference type="PROSITE" id="PS50088">
    <property type="entry name" value="ANK_REPEAT"/>
    <property type="match status" value="1"/>
</dbReference>
<dbReference type="SMART" id="SM00173">
    <property type="entry name" value="RAS"/>
    <property type="match status" value="1"/>
</dbReference>
<feature type="compositionally biased region" description="Polar residues" evidence="9">
    <location>
        <begin position="502"/>
        <end position="515"/>
    </location>
</feature>
<evidence type="ECO:0000256" key="7">
    <source>
        <dbReference type="PROSITE-ProRule" id="PRU00023"/>
    </source>
</evidence>
<organism evidence="12 13">
    <name type="scientific">Panagrolaimus superbus</name>
    <dbReference type="NCBI Taxonomy" id="310955"/>
    <lineage>
        <taxon>Eukaryota</taxon>
        <taxon>Metazoa</taxon>
        <taxon>Ecdysozoa</taxon>
        <taxon>Nematoda</taxon>
        <taxon>Chromadorea</taxon>
        <taxon>Rhabditida</taxon>
        <taxon>Tylenchina</taxon>
        <taxon>Panagrolaimomorpha</taxon>
        <taxon>Panagrolaimoidea</taxon>
        <taxon>Panagrolaimidae</taxon>
        <taxon>Panagrolaimus</taxon>
    </lineage>
</organism>
<dbReference type="PRINTS" id="PR00405">
    <property type="entry name" value="REVINTRACTNG"/>
</dbReference>
<dbReference type="Pfam" id="PF12796">
    <property type="entry name" value="Ank_2"/>
    <property type="match status" value="1"/>
</dbReference>
<evidence type="ECO:0000256" key="3">
    <source>
        <dbReference type="ARBA" id="ARBA00022723"/>
    </source>
</evidence>
<dbReference type="InterPro" id="IPR051282">
    <property type="entry name" value="Arf-GAP_GTPase_ANK_PH"/>
</dbReference>
<evidence type="ECO:0000256" key="8">
    <source>
        <dbReference type="PROSITE-ProRule" id="PRU00288"/>
    </source>
</evidence>
<dbReference type="InterPro" id="IPR001849">
    <property type="entry name" value="PH_domain"/>
</dbReference>
<dbReference type="Gene3D" id="3.40.50.300">
    <property type="entry name" value="P-loop containing nucleotide triphosphate hydrolases"/>
    <property type="match status" value="1"/>
</dbReference>
<dbReference type="WBParaSite" id="PSU_v2.g6338.t1">
    <property type="protein sequence ID" value="PSU_v2.g6338.t1"/>
    <property type="gene ID" value="PSU_v2.g6338"/>
</dbReference>
<dbReference type="PROSITE" id="PS51421">
    <property type="entry name" value="RAS"/>
    <property type="match status" value="1"/>
</dbReference>
<dbReference type="GO" id="GO:0008270">
    <property type="term" value="F:zinc ion binding"/>
    <property type="evidence" value="ECO:0007669"/>
    <property type="project" value="UniProtKB-KW"/>
</dbReference>
<name>A0A914Z2P1_9BILA</name>
<dbReference type="PROSITE" id="PS50115">
    <property type="entry name" value="ARFGAP"/>
    <property type="match status" value="1"/>
</dbReference>
<dbReference type="SMART" id="SM00105">
    <property type="entry name" value="ArfGap"/>
    <property type="match status" value="1"/>
</dbReference>
<reference evidence="13" key="1">
    <citation type="submission" date="2022-11" db="UniProtKB">
        <authorList>
            <consortium name="WormBaseParasite"/>
        </authorList>
    </citation>
    <scope>IDENTIFICATION</scope>
</reference>
<evidence type="ECO:0000259" key="11">
    <source>
        <dbReference type="PROSITE" id="PS50115"/>
    </source>
</evidence>
<keyword evidence="6 7" id="KW-0040">ANK repeat</keyword>
<comment type="similarity">
    <text evidence="1">Belongs to the centaurin gamma-like family.</text>
</comment>
<dbReference type="AlphaFoldDB" id="A0A914Z2P1"/>
<dbReference type="InterPro" id="IPR001164">
    <property type="entry name" value="ArfGAP_dom"/>
</dbReference>
<feature type="region of interest" description="Disordered" evidence="9">
    <location>
        <begin position="378"/>
        <end position="429"/>
    </location>
</feature>
<protein>
    <submittedName>
        <fullName evidence="13">Centaurin-gamma-1A</fullName>
    </submittedName>
</protein>
<feature type="region of interest" description="Disordered" evidence="9">
    <location>
        <begin position="555"/>
        <end position="594"/>
    </location>
</feature>
<dbReference type="PROSITE" id="PS50297">
    <property type="entry name" value="ANK_REP_REGION"/>
    <property type="match status" value="1"/>
</dbReference>
<dbReference type="SUPFAM" id="SSF48403">
    <property type="entry name" value="Ankyrin repeat"/>
    <property type="match status" value="1"/>
</dbReference>
<keyword evidence="5" id="KW-0862">Zinc</keyword>
<dbReference type="InterPro" id="IPR037278">
    <property type="entry name" value="ARFGAP/RecO"/>
</dbReference>
<dbReference type="InterPro" id="IPR002110">
    <property type="entry name" value="Ankyrin_rpt"/>
</dbReference>
<feature type="compositionally biased region" description="Polar residues" evidence="9">
    <location>
        <begin position="526"/>
        <end position="541"/>
    </location>
</feature>
<dbReference type="InterPro" id="IPR036770">
    <property type="entry name" value="Ankyrin_rpt-contain_sf"/>
</dbReference>
<dbReference type="PROSITE" id="PS51419">
    <property type="entry name" value="RAB"/>
    <property type="match status" value="1"/>
</dbReference>
<dbReference type="PANTHER" id="PTHR45819:SF5">
    <property type="entry name" value="CENTAURIN-GAMMA-1A"/>
    <property type="match status" value="1"/>
</dbReference>
<dbReference type="InterPro" id="IPR038508">
    <property type="entry name" value="ArfGAP_dom_sf"/>
</dbReference>
<feature type="domain" description="PH" evidence="10">
    <location>
        <begin position="431"/>
        <end position="640"/>
    </location>
</feature>
<feature type="region of interest" description="Disordered" evidence="9">
    <location>
        <begin position="318"/>
        <end position="344"/>
    </location>
</feature>
<feature type="region of interest" description="Disordered" evidence="9">
    <location>
        <begin position="1"/>
        <end position="20"/>
    </location>
</feature>
<sequence>MQDPRDHGSGTRNSQIPRYPVSDQIRQEISRFESVHPCIYTCYDLIDNVADAELQEQLRQSILHIEDAFVNSQEWTLCRTVNDIRLGVIGSHDSGKTSLVHKYLTSNYNPEPNAEGGRFKREVLVNNRSNLLLIREEGNSAPSAQFTHWLDGVLIVFSLHSRDSFRKALLYYQKMDNYRPLKSIPVILIGTADLITGTGTFPRAVAEDEGRKTVMQYNMYSYHETNAAYNKKVNDVFKEACERIIFEKEMTRIGARQFQDQLHISDHRNAYHQRSMSSHLSHRDGVIEPRLPPYMADSSRYPKQLPSYHSQIAPQFSNVTPAHSHNNLSSQNSAPNPYYRSSSSLHPQLEHWNANDSFDASIPASLASTTSLHQPLSIASTSHLQTPTSTPTTQRKNRRISHLFRSGNKDHHTENRITKPPECSVGPGRLIPIKQGNLYKRSSKALNKEWKKKYVCLHVDGRLTYHPNLKEYMEKAPGKEVYLGLATVRLSNRNKQKPKSKNPPTVSVPVTNGKENMNPPLEENRSANGTSTPGDATSGASDDQQQFVLLTSTSSSYVGQPTTPAMDKTAPPSASSSIKSSSSKKKRAGHRRLSSMGIKMDDEEDTEFEIITNDQKKWEFSAATVEERDQWVSLIGKQIEKTLQEQTSQKETDSGHYCPEEVTRLKEIDGNDICADCGKKDPVWSSLNYGTLICIECSGIHRNLGSHVSKVRSLELDTLPIGNVAVLRAIGNKLANSVLEHNAPRTNKPQPNSSHELKLNWIKQKYEQKKWLPPLPVDRTLSAQLLNAVMDRNMEDLLKILPRCSEKDINSHLNPADHRTALHIAASSGATEVVQLLIWYNADIQYTDQNKHTPLWHAEYNGQYECRDVLLSAAKSTVSNSEPMSSSTLVSGSSYMPFDQQPAHYRISDPYTVRPMPSYSSHNRTIISQTDDFDTLPTSAI</sequence>
<feature type="compositionally biased region" description="Basic and acidic residues" evidence="9">
    <location>
        <begin position="407"/>
        <end position="419"/>
    </location>
</feature>
<dbReference type="Gene3D" id="1.25.40.20">
    <property type="entry name" value="Ankyrin repeat-containing domain"/>
    <property type="match status" value="1"/>
</dbReference>
<dbReference type="PROSITE" id="PS50003">
    <property type="entry name" value="PH_DOMAIN"/>
    <property type="match status" value="1"/>
</dbReference>
<feature type="compositionally biased region" description="Basic residues" evidence="9">
    <location>
        <begin position="582"/>
        <end position="593"/>
    </location>
</feature>
<dbReference type="GO" id="GO:0005525">
    <property type="term" value="F:GTP binding"/>
    <property type="evidence" value="ECO:0007669"/>
    <property type="project" value="InterPro"/>
</dbReference>
<evidence type="ECO:0000256" key="6">
    <source>
        <dbReference type="ARBA" id="ARBA00023043"/>
    </source>
</evidence>
<dbReference type="InterPro" id="IPR011993">
    <property type="entry name" value="PH-like_dom_sf"/>
</dbReference>
<feature type="domain" description="Arf-GAP" evidence="11">
    <location>
        <begin position="659"/>
        <end position="779"/>
    </location>
</feature>
<dbReference type="PANTHER" id="PTHR45819">
    <property type="entry name" value="CENTAURIN-GAMMA-1A"/>
    <property type="match status" value="1"/>
</dbReference>
<keyword evidence="4 8" id="KW-0863">Zinc-finger</keyword>
<evidence type="ECO:0000259" key="10">
    <source>
        <dbReference type="PROSITE" id="PS50003"/>
    </source>
</evidence>